<evidence type="ECO:0000313" key="2">
    <source>
        <dbReference type="Proteomes" id="UP000789901"/>
    </source>
</evidence>
<comment type="caution">
    <text evidence="1">The sequence shown here is derived from an EMBL/GenBank/DDBJ whole genome shotgun (WGS) entry which is preliminary data.</text>
</comment>
<evidence type="ECO:0000313" key="1">
    <source>
        <dbReference type="EMBL" id="CAG8624032.1"/>
    </source>
</evidence>
<organism evidence="1 2">
    <name type="scientific">Gigaspora margarita</name>
    <dbReference type="NCBI Taxonomy" id="4874"/>
    <lineage>
        <taxon>Eukaryota</taxon>
        <taxon>Fungi</taxon>
        <taxon>Fungi incertae sedis</taxon>
        <taxon>Mucoromycota</taxon>
        <taxon>Glomeromycotina</taxon>
        <taxon>Glomeromycetes</taxon>
        <taxon>Diversisporales</taxon>
        <taxon>Gigasporaceae</taxon>
        <taxon>Gigaspora</taxon>
    </lineage>
</organism>
<gene>
    <name evidence="1" type="ORF">GMARGA_LOCUS7989</name>
</gene>
<feature type="non-terminal residue" evidence="1">
    <location>
        <position position="59"/>
    </location>
</feature>
<sequence length="59" mass="6677">MESLHKWLEENMFYCKSNLFEAIYHNPGELKADPNIGKTSYVGSNEGANSNNILVSNKE</sequence>
<accession>A0ABN7UL68</accession>
<protein>
    <submittedName>
        <fullName evidence="1">41223_t:CDS:1</fullName>
    </submittedName>
</protein>
<dbReference type="EMBL" id="CAJVQB010004001">
    <property type="protein sequence ID" value="CAG8624032.1"/>
    <property type="molecule type" value="Genomic_DNA"/>
</dbReference>
<proteinExistence type="predicted"/>
<name>A0ABN7UL68_GIGMA</name>
<dbReference type="Proteomes" id="UP000789901">
    <property type="component" value="Unassembled WGS sequence"/>
</dbReference>
<reference evidence="1 2" key="1">
    <citation type="submission" date="2021-06" db="EMBL/GenBank/DDBJ databases">
        <authorList>
            <person name="Kallberg Y."/>
            <person name="Tangrot J."/>
            <person name="Rosling A."/>
        </authorList>
    </citation>
    <scope>NUCLEOTIDE SEQUENCE [LARGE SCALE GENOMIC DNA]</scope>
    <source>
        <strain evidence="1 2">120-4 pot B 10/14</strain>
    </source>
</reference>
<keyword evidence="2" id="KW-1185">Reference proteome</keyword>